<dbReference type="GO" id="GO:0005634">
    <property type="term" value="C:nucleus"/>
    <property type="evidence" value="ECO:0007669"/>
    <property type="project" value="TreeGrafter"/>
</dbReference>
<protein>
    <recommendedName>
        <fullName evidence="3">tRNA pseudouridine(55) synthase</fullName>
        <ecNumber evidence="3">5.4.99.25</ecNumber>
    </recommendedName>
</protein>
<keyword evidence="5" id="KW-0413">Isomerase</keyword>
<dbReference type="EMBL" id="FO082046">
    <property type="protein sequence ID" value="CCE87000.1"/>
    <property type="molecule type" value="Genomic_DNA"/>
</dbReference>
<evidence type="ECO:0000256" key="2">
    <source>
        <dbReference type="ARBA" id="ARBA00008999"/>
    </source>
</evidence>
<dbReference type="PANTHER" id="PTHR13767">
    <property type="entry name" value="TRNA-PSEUDOURIDINE SYNTHASE"/>
    <property type="match status" value="1"/>
</dbReference>
<evidence type="ECO:0000256" key="1">
    <source>
        <dbReference type="ARBA" id="ARBA00001166"/>
    </source>
</evidence>
<dbReference type="GO" id="GO:0160148">
    <property type="term" value="F:tRNA pseudouridine(55) synthase activity"/>
    <property type="evidence" value="ECO:0007669"/>
    <property type="project" value="UniProtKB-EC"/>
</dbReference>
<dbReference type="GO" id="GO:0006400">
    <property type="term" value="P:tRNA modification"/>
    <property type="evidence" value="ECO:0007669"/>
    <property type="project" value="TreeGrafter"/>
</dbReference>
<dbReference type="PANTHER" id="PTHR13767:SF2">
    <property type="entry name" value="PSEUDOURIDYLATE SYNTHASE TRUB1"/>
    <property type="match status" value="1"/>
</dbReference>
<feature type="domain" description="Pseudouridine synthase II N-terminal" evidence="7">
    <location>
        <begin position="73"/>
        <end position="203"/>
    </location>
</feature>
<name>G8XZ91_PICSO</name>
<reference evidence="8 9" key="1">
    <citation type="journal article" date="2012" name="G3 (Bethesda)">
        <title>Pichia sorbitophila, an interspecies yeast hybrid reveals early steps of genome resolution following polyploidization.</title>
        <authorList>
            <person name="Leh Louis V."/>
            <person name="Despons L."/>
            <person name="Friedrich A."/>
            <person name="Martin T."/>
            <person name="Durrens P."/>
            <person name="Casaregola S."/>
            <person name="Neuveglise C."/>
            <person name="Fairhead C."/>
            <person name="Marck C."/>
            <person name="Cruz J.A."/>
            <person name="Straub M.L."/>
            <person name="Kugler V."/>
            <person name="Sacerdot C."/>
            <person name="Uzunov Z."/>
            <person name="Thierry A."/>
            <person name="Weiss S."/>
            <person name="Bleykasten C."/>
            <person name="De Montigny J."/>
            <person name="Jacques N."/>
            <person name="Jung P."/>
            <person name="Lemaire M."/>
            <person name="Mallet S."/>
            <person name="Morel G."/>
            <person name="Richard G.F."/>
            <person name="Sarkar A."/>
            <person name="Savel G."/>
            <person name="Schacherer J."/>
            <person name="Seret M.L."/>
            <person name="Talla E."/>
            <person name="Samson G."/>
            <person name="Jubin C."/>
            <person name="Poulain J."/>
            <person name="Vacherie B."/>
            <person name="Barbe V."/>
            <person name="Pelletier E."/>
            <person name="Sherman D.J."/>
            <person name="Westhof E."/>
            <person name="Weissenbach J."/>
            <person name="Baret P.V."/>
            <person name="Wincker P."/>
            <person name="Gaillardin C."/>
            <person name="Dujon B."/>
            <person name="Souciet J.L."/>
        </authorList>
    </citation>
    <scope>NUCLEOTIDE SEQUENCE [LARGE SCALE GENOMIC DNA]</scope>
    <source>
        <strain evidence="9">ATCC MYA-4447 / BCRC 22081 / CBS 7064 / NBRC 10061 / NRRL Y-12695</strain>
    </source>
</reference>
<feature type="region of interest" description="Disordered" evidence="6">
    <location>
        <begin position="373"/>
        <end position="415"/>
    </location>
</feature>
<evidence type="ECO:0000256" key="6">
    <source>
        <dbReference type="SAM" id="MobiDB-lite"/>
    </source>
</evidence>
<dbReference type="HOGENOM" id="CLU_032087_4_2_1"/>
<dbReference type="OrthoDB" id="9995526at2759"/>
<dbReference type="GO" id="GO:1990481">
    <property type="term" value="P:mRNA pseudouridine synthesis"/>
    <property type="evidence" value="ECO:0007669"/>
    <property type="project" value="TreeGrafter"/>
</dbReference>
<evidence type="ECO:0000256" key="3">
    <source>
        <dbReference type="ARBA" id="ARBA00012787"/>
    </source>
</evidence>
<organism evidence="8 9">
    <name type="scientific">Pichia sorbitophila (strain ATCC MYA-4447 / BCRC 22081 / CBS 7064 / NBRC 10061 / NRRL Y-12695)</name>
    <name type="common">Hybrid yeast</name>
    <dbReference type="NCBI Taxonomy" id="559304"/>
    <lineage>
        <taxon>Eukaryota</taxon>
        <taxon>Fungi</taxon>
        <taxon>Dikarya</taxon>
        <taxon>Ascomycota</taxon>
        <taxon>Saccharomycotina</taxon>
        <taxon>Pichiomycetes</taxon>
        <taxon>Debaryomycetaceae</taxon>
        <taxon>Millerozyma</taxon>
    </lineage>
</organism>
<dbReference type="InParanoid" id="G8XZ91"/>
<dbReference type="InterPro" id="IPR014780">
    <property type="entry name" value="tRNA_psdUridine_synth_TruB"/>
</dbReference>
<dbReference type="eggNOG" id="KOG2529">
    <property type="taxonomic scope" value="Eukaryota"/>
</dbReference>
<comment type="similarity">
    <text evidence="2">Belongs to the pseudouridine synthase TruB family.</text>
</comment>
<dbReference type="InterPro" id="IPR002501">
    <property type="entry name" value="PsdUridine_synth_N"/>
</dbReference>
<dbReference type="SUPFAM" id="SSF55120">
    <property type="entry name" value="Pseudouridine synthase"/>
    <property type="match status" value="1"/>
</dbReference>
<proteinExistence type="inferred from homology"/>
<evidence type="ECO:0000313" key="9">
    <source>
        <dbReference type="Proteomes" id="UP000005222"/>
    </source>
</evidence>
<feature type="compositionally biased region" description="Basic and acidic residues" evidence="6">
    <location>
        <begin position="394"/>
        <end position="415"/>
    </location>
</feature>
<keyword evidence="9" id="KW-1185">Reference proteome</keyword>
<sequence length="415" mass="46371">MFRFSFKRMNGVFAIEKPSGISSSKFLGELQHIFTSSEAFRNDLNEARSKTIAALSTDKKWSKERINKKAKNLKVKMGHGGTLDPLASGVLVIGVGTGTKQLQHYLGECDKAYETKALLGVSTTTADSEGEILRRTSVKHITKDMVLSAAQKFVGDLEQTPPIFSALKMNGKPLYDYAREGKPLPMPIKSRKVRVNEIKVFEDDLLSQEHEFESLKSELDDEGNPIESKLASNPTLDEAPLYFSDQYNKKAEEEGLSKEVGHPVLLSDGESHPAKLPLVHFYASVSSGTYIRSLVSDMGRALESSAYMVELKRSKQKNWVLGKNVFQMSDFAERDERIWSVVLKKVLVEGPSVNVEHELNEVTRKLEPVLEKERSLLETEKPSSEEADNSFGKHAHEESSDTKSSDEASKKRKVD</sequence>
<dbReference type="OMA" id="FAINKPC"/>
<dbReference type="EC" id="5.4.99.25" evidence="3"/>
<evidence type="ECO:0000313" key="8">
    <source>
        <dbReference type="EMBL" id="CCE87000.1"/>
    </source>
</evidence>
<dbReference type="Gene3D" id="3.30.2350.10">
    <property type="entry name" value="Pseudouridine synthase"/>
    <property type="match status" value="1"/>
</dbReference>
<evidence type="ECO:0000259" key="7">
    <source>
        <dbReference type="Pfam" id="PF01509"/>
    </source>
</evidence>
<dbReference type="STRING" id="559304.G8XZ91"/>
<evidence type="ECO:0000256" key="4">
    <source>
        <dbReference type="ARBA" id="ARBA00022694"/>
    </source>
</evidence>
<dbReference type="AlphaFoldDB" id="G8XZ91"/>
<dbReference type="FunCoup" id="G8XZ91">
    <property type="interactions" value="549"/>
</dbReference>
<keyword evidence="4" id="KW-0819">tRNA processing</keyword>
<comment type="catalytic activity">
    <reaction evidence="1">
        <text>a uridine in mRNA = a pseudouridine in mRNA</text>
        <dbReference type="Rhea" id="RHEA:56644"/>
        <dbReference type="Rhea" id="RHEA-COMP:14658"/>
        <dbReference type="Rhea" id="RHEA-COMP:14659"/>
        <dbReference type="ChEBI" id="CHEBI:65314"/>
        <dbReference type="ChEBI" id="CHEBI:65315"/>
    </reaction>
</comment>
<dbReference type="HAMAP" id="MF_01080">
    <property type="entry name" value="TruB_bact"/>
    <property type="match status" value="1"/>
</dbReference>
<feature type="compositionally biased region" description="Basic and acidic residues" evidence="6">
    <location>
        <begin position="373"/>
        <end position="384"/>
    </location>
</feature>
<accession>G8XZ91</accession>
<dbReference type="GO" id="GO:0003723">
    <property type="term" value="F:RNA binding"/>
    <property type="evidence" value="ECO:0007669"/>
    <property type="project" value="InterPro"/>
</dbReference>
<dbReference type="Proteomes" id="UP000005222">
    <property type="component" value="Chromosome N"/>
</dbReference>
<dbReference type="InterPro" id="IPR020103">
    <property type="entry name" value="PsdUridine_synth_cat_dom_sf"/>
</dbReference>
<dbReference type="Pfam" id="PF01509">
    <property type="entry name" value="TruB_N"/>
    <property type="match status" value="1"/>
</dbReference>
<gene>
    <name evidence="8" type="primary">Piso0_005526</name>
    <name evidence="8" type="ORF">GNLVRS01_PISO0N17019g</name>
</gene>
<evidence type="ECO:0000256" key="5">
    <source>
        <dbReference type="ARBA" id="ARBA00023235"/>
    </source>
</evidence>